<dbReference type="EMBL" id="CP120627">
    <property type="protein sequence ID" value="WEW56383.1"/>
    <property type="molecule type" value="Genomic_DNA"/>
</dbReference>
<reference evidence="2" key="1">
    <citation type="submission" date="2023-03" db="EMBL/GenBank/DDBJ databases">
        <title>Emydomyces testavorans Genome Sequence.</title>
        <authorList>
            <person name="Hoyer L."/>
        </authorList>
    </citation>
    <scope>NUCLEOTIDE SEQUENCE</scope>
    <source>
        <strain evidence="2">16-2883</strain>
    </source>
</reference>
<evidence type="ECO:0000313" key="2">
    <source>
        <dbReference type="EMBL" id="WEW56383.1"/>
    </source>
</evidence>
<organism evidence="2 3">
    <name type="scientific">Emydomyces testavorans</name>
    <dbReference type="NCBI Taxonomy" id="2070801"/>
    <lineage>
        <taxon>Eukaryota</taxon>
        <taxon>Fungi</taxon>
        <taxon>Dikarya</taxon>
        <taxon>Ascomycota</taxon>
        <taxon>Pezizomycotina</taxon>
        <taxon>Eurotiomycetes</taxon>
        <taxon>Eurotiomycetidae</taxon>
        <taxon>Onygenales</taxon>
        <taxon>Nannizziopsiaceae</taxon>
        <taxon>Emydomyces</taxon>
    </lineage>
</organism>
<accession>A0AAF0IH19</accession>
<evidence type="ECO:0000256" key="1">
    <source>
        <dbReference type="SAM" id="MobiDB-lite"/>
    </source>
</evidence>
<feature type="region of interest" description="Disordered" evidence="1">
    <location>
        <begin position="49"/>
        <end position="118"/>
    </location>
</feature>
<protein>
    <submittedName>
        <fullName evidence="2">Uncharacterized protein</fullName>
    </submittedName>
</protein>
<dbReference type="AlphaFoldDB" id="A0AAF0IH19"/>
<sequence>MQWNHQADARLLVAIIKTGPKLNLKAIAEFMGDDCTEYALQHRIRKLQKLAASKSDASAPATPTKGTPRSKSANSTPGTAGKKRKAAVKEEDETDVKKESPKKKVKREEYDDDSDYYA</sequence>
<feature type="compositionally biased region" description="Polar residues" evidence="1">
    <location>
        <begin position="64"/>
        <end position="78"/>
    </location>
</feature>
<keyword evidence="3" id="KW-1185">Reference proteome</keyword>
<proteinExistence type="predicted"/>
<gene>
    <name evidence="2" type="ORF">PRK78_001826</name>
</gene>
<dbReference type="Proteomes" id="UP001219355">
    <property type="component" value="Chromosome 1"/>
</dbReference>
<evidence type="ECO:0000313" key="3">
    <source>
        <dbReference type="Proteomes" id="UP001219355"/>
    </source>
</evidence>
<name>A0AAF0IH19_9EURO</name>